<gene>
    <name evidence="1" type="ORF">BV25DRAFT_1816480</name>
</gene>
<comment type="caution">
    <text evidence="1">The sequence shown here is derived from an EMBL/GenBank/DDBJ whole genome shotgun (WGS) entry which is preliminary data.</text>
</comment>
<sequence length="291" mass="32541">MASLSPSLDPTKDPNYDWRTPEGLERIKTTVSPSLPCLPHQFQLYDSACILNGQDVFCITATGDGKSALIYIPALVRPEMITVVVEPTNALETDLVDSLKKKGLTAVVINADTLTVAAAKGRDLWAEARACKYQVITLSPESLRKPEFISLILDKGFRARWGVLAVDESHLVADWGGSFRKAYEEIWTLRARAPEHLTMLALSGTVEKGIQMDLILLGLGFSQGQFYLEKRDCERRNISLIFRDVQHTSSGHEFRDLDWLIPETMTNASDVDKTLLYCDTIESGHRVTHYL</sequence>
<evidence type="ECO:0000313" key="2">
    <source>
        <dbReference type="Proteomes" id="UP000814140"/>
    </source>
</evidence>
<organism evidence="1 2">
    <name type="scientific">Artomyces pyxidatus</name>
    <dbReference type="NCBI Taxonomy" id="48021"/>
    <lineage>
        <taxon>Eukaryota</taxon>
        <taxon>Fungi</taxon>
        <taxon>Dikarya</taxon>
        <taxon>Basidiomycota</taxon>
        <taxon>Agaricomycotina</taxon>
        <taxon>Agaricomycetes</taxon>
        <taxon>Russulales</taxon>
        <taxon>Auriscalpiaceae</taxon>
        <taxon>Artomyces</taxon>
    </lineage>
</organism>
<feature type="non-terminal residue" evidence="1">
    <location>
        <position position="291"/>
    </location>
</feature>
<evidence type="ECO:0000313" key="1">
    <source>
        <dbReference type="EMBL" id="KAI0054821.1"/>
    </source>
</evidence>
<dbReference type="Proteomes" id="UP000814140">
    <property type="component" value="Unassembled WGS sequence"/>
</dbReference>
<dbReference type="EMBL" id="MU277341">
    <property type="protein sequence ID" value="KAI0054821.1"/>
    <property type="molecule type" value="Genomic_DNA"/>
</dbReference>
<reference evidence="1" key="2">
    <citation type="journal article" date="2022" name="New Phytol.">
        <title>Evolutionary transition to the ectomycorrhizal habit in the genomes of a hyperdiverse lineage of mushroom-forming fungi.</title>
        <authorList>
            <person name="Looney B."/>
            <person name="Miyauchi S."/>
            <person name="Morin E."/>
            <person name="Drula E."/>
            <person name="Courty P.E."/>
            <person name="Kohler A."/>
            <person name="Kuo A."/>
            <person name="LaButti K."/>
            <person name="Pangilinan J."/>
            <person name="Lipzen A."/>
            <person name="Riley R."/>
            <person name="Andreopoulos W."/>
            <person name="He G."/>
            <person name="Johnson J."/>
            <person name="Nolan M."/>
            <person name="Tritt A."/>
            <person name="Barry K.W."/>
            <person name="Grigoriev I.V."/>
            <person name="Nagy L.G."/>
            <person name="Hibbett D."/>
            <person name="Henrissat B."/>
            <person name="Matheny P.B."/>
            <person name="Labbe J."/>
            <person name="Martin F.M."/>
        </authorList>
    </citation>
    <scope>NUCLEOTIDE SEQUENCE</scope>
    <source>
        <strain evidence="1">HHB10654</strain>
    </source>
</reference>
<reference evidence="1" key="1">
    <citation type="submission" date="2021-03" db="EMBL/GenBank/DDBJ databases">
        <authorList>
            <consortium name="DOE Joint Genome Institute"/>
            <person name="Ahrendt S."/>
            <person name="Looney B.P."/>
            <person name="Miyauchi S."/>
            <person name="Morin E."/>
            <person name="Drula E."/>
            <person name="Courty P.E."/>
            <person name="Chicoki N."/>
            <person name="Fauchery L."/>
            <person name="Kohler A."/>
            <person name="Kuo A."/>
            <person name="Labutti K."/>
            <person name="Pangilinan J."/>
            <person name="Lipzen A."/>
            <person name="Riley R."/>
            <person name="Andreopoulos W."/>
            <person name="He G."/>
            <person name="Johnson J."/>
            <person name="Barry K.W."/>
            <person name="Grigoriev I.V."/>
            <person name="Nagy L."/>
            <person name="Hibbett D."/>
            <person name="Henrissat B."/>
            <person name="Matheny P.B."/>
            <person name="Labbe J."/>
            <person name="Martin F."/>
        </authorList>
    </citation>
    <scope>NUCLEOTIDE SEQUENCE</scope>
    <source>
        <strain evidence="1">HHB10654</strain>
    </source>
</reference>
<keyword evidence="1" id="KW-0378">Hydrolase</keyword>
<keyword evidence="2" id="KW-1185">Reference proteome</keyword>
<accession>A0ACB8SFY8</accession>
<proteinExistence type="predicted"/>
<protein>
    <submittedName>
        <fullName evidence="1">P-loop containing nucleoside triphosphate hydrolase protein</fullName>
    </submittedName>
</protein>
<name>A0ACB8SFY8_9AGAM</name>